<feature type="domain" description="Aspartate/ornithine carbamoyltransferase Asp/Orn-binding" evidence="10">
    <location>
        <begin position="154"/>
        <end position="300"/>
    </location>
</feature>
<dbReference type="OrthoDB" id="9774690at2"/>
<evidence type="ECO:0000256" key="7">
    <source>
        <dbReference type="ARBA" id="ARBA00048859"/>
    </source>
</evidence>
<organism evidence="13 15">
    <name type="scientific">Anaerotignum propionicum DSM 1682</name>
    <dbReference type="NCBI Taxonomy" id="991789"/>
    <lineage>
        <taxon>Bacteria</taxon>
        <taxon>Bacillati</taxon>
        <taxon>Bacillota</taxon>
        <taxon>Clostridia</taxon>
        <taxon>Lachnospirales</taxon>
        <taxon>Anaerotignaceae</taxon>
        <taxon>Anaerotignum</taxon>
    </lineage>
</organism>
<dbReference type="PRINTS" id="PR00101">
    <property type="entry name" value="ATCASE"/>
</dbReference>
<dbReference type="NCBIfam" id="TIGR00670">
    <property type="entry name" value="asp_carb_tr"/>
    <property type="match status" value="1"/>
</dbReference>
<comment type="pathway">
    <text evidence="1">Pyrimidine metabolism; UMP biosynthesis via de novo pathway; (S)-dihydroorotate from bicarbonate: step 2/3.</text>
</comment>
<reference evidence="14" key="2">
    <citation type="submission" date="2016-01" db="EMBL/GenBank/DDBJ databases">
        <authorList>
            <person name="Poehlein A."/>
            <person name="Schlien K."/>
            <person name="Gottschalk G."/>
            <person name="Buckel W."/>
            <person name="Daniel R."/>
        </authorList>
    </citation>
    <scope>NUCLEOTIDE SEQUENCE [LARGE SCALE GENOMIC DNA]</scope>
    <source>
        <strain evidence="14">X2</strain>
    </source>
</reference>
<dbReference type="GO" id="GO:0005829">
    <property type="term" value="C:cytosol"/>
    <property type="evidence" value="ECO:0007669"/>
    <property type="project" value="TreeGrafter"/>
</dbReference>
<dbReference type="EMBL" id="FQUA01000008">
    <property type="protein sequence ID" value="SHE84473.1"/>
    <property type="molecule type" value="Genomic_DNA"/>
</dbReference>
<protein>
    <recommendedName>
        <fullName evidence="3 8">Aspartate carbamoyltransferase</fullName>
        <ecNumber evidence="3 8">2.1.3.2</ecNumber>
    </recommendedName>
</protein>
<dbReference type="RefSeq" id="WP_066051572.1">
    <property type="nucleotide sequence ID" value="NZ_CP014223.1"/>
</dbReference>
<dbReference type="GO" id="GO:0006520">
    <property type="term" value="P:amino acid metabolic process"/>
    <property type="evidence" value="ECO:0007669"/>
    <property type="project" value="InterPro"/>
</dbReference>
<dbReference type="EC" id="2.1.3.2" evidence="3 8"/>
<evidence type="ECO:0000256" key="3">
    <source>
        <dbReference type="ARBA" id="ARBA00013008"/>
    </source>
</evidence>
<evidence type="ECO:0000256" key="4">
    <source>
        <dbReference type="ARBA" id="ARBA00022679"/>
    </source>
</evidence>
<reference evidence="12 14" key="1">
    <citation type="journal article" date="2016" name="Genome Announc.">
        <title>Complete Genome Sequence of the Amino Acid-Fermenting Clostridium propionicum X2 (DSM 1682).</title>
        <authorList>
            <person name="Poehlein A."/>
            <person name="Schlien K."/>
            <person name="Chowdhury N.P."/>
            <person name="Gottschalk G."/>
            <person name="Buckel W."/>
            <person name="Daniel R."/>
        </authorList>
    </citation>
    <scope>NUCLEOTIDE SEQUENCE [LARGE SCALE GENOMIC DNA]</scope>
    <source>
        <strain evidence="12 14">X2</strain>
    </source>
</reference>
<dbReference type="KEGG" id="cpro:CPRO_22020"/>
<dbReference type="Proteomes" id="UP000068026">
    <property type="component" value="Chromosome"/>
</dbReference>
<dbReference type="PANTHER" id="PTHR45753:SF6">
    <property type="entry name" value="ASPARTATE CARBAMOYLTRANSFERASE"/>
    <property type="match status" value="1"/>
</dbReference>
<dbReference type="InterPro" id="IPR006132">
    <property type="entry name" value="Asp/Orn_carbamoyltranf_P-bd"/>
</dbReference>
<dbReference type="Proteomes" id="UP000184204">
    <property type="component" value="Unassembled WGS sequence"/>
</dbReference>
<name>A0A110A790_ANAPI</name>
<accession>A0A110A790</accession>
<comment type="similarity">
    <text evidence="2">Belongs to the aspartate/ornithine carbamoyltransferase superfamily. ATCase family.</text>
</comment>
<dbReference type="PRINTS" id="PR00100">
    <property type="entry name" value="AOTCASE"/>
</dbReference>
<dbReference type="PANTHER" id="PTHR45753">
    <property type="entry name" value="ORNITHINE CARBAMOYLTRANSFERASE, MITOCHONDRIAL"/>
    <property type="match status" value="1"/>
</dbReference>
<dbReference type="InterPro" id="IPR006131">
    <property type="entry name" value="Asp_carbamoyltransf_Asp/Orn-bd"/>
</dbReference>
<keyword evidence="14" id="KW-1185">Reference proteome</keyword>
<dbReference type="EMBL" id="CP014223">
    <property type="protein sequence ID" value="AMJ41782.1"/>
    <property type="molecule type" value="Genomic_DNA"/>
</dbReference>
<reference evidence="13" key="3">
    <citation type="submission" date="2016-11" db="EMBL/GenBank/DDBJ databases">
        <authorList>
            <person name="Varghese N."/>
            <person name="Submissions S."/>
        </authorList>
    </citation>
    <scope>NUCLEOTIDE SEQUENCE</scope>
    <source>
        <strain evidence="13">DSM 1682</strain>
    </source>
</reference>
<evidence type="ECO:0000256" key="1">
    <source>
        <dbReference type="ARBA" id="ARBA00004852"/>
    </source>
</evidence>
<feature type="domain" description="Aspartate/ornithine carbamoyltransferase carbamoyl-P binding" evidence="11">
    <location>
        <begin position="6"/>
        <end position="148"/>
    </location>
</feature>
<reference evidence="15" key="4">
    <citation type="submission" date="2016-11" db="EMBL/GenBank/DDBJ databases">
        <authorList>
            <person name="Jaros S."/>
            <person name="Januszkiewicz K."/>
            <person name="Wedrychowicz H."/>
        </authorList>
    </citation>
    <scope>NUCLEOTIDE SEQUENCE [LARGE SCALE GENOMIC DNA]</scope>
    <source>
        <strain evidence="15">DSM 1682</strain>
    </source>
</reference>
<dbReference type="Pfam" id="PF00185">
    <property type="entry name" value="OTCace"/>
    <property type="match status" value="1"/>
</dbReference>
<comment type="catalytic activity">
    <reaction evidence="7">
        <text>carbamoyl phosphate + L-aspartate = N-carbamoyl-L-aspartate + phosphate + H(+)</text>
        <dbReference type="Rhea" id="RHEA:20013"/>
        <dbReference type="ChEBI" id="CHEBI:15378"/>
        <dbReference type="ChEBI" id="CHEBI:29991"/>
        <dbReference type="ChEBI" id="CHEBI:32814"/>
        <dbReference type="ChEBI" id="CHEBI:43474"/>
        <dbReference type="ChEBI" id="CHEBI:58228"/>
        <dbReference type="EC" id="2.1.3.2"/>
    </reaction>
</comment>
<evidence type="ECO:0000256" key="9">
    <source>
        <dbReference type="RuleBase" id="RU003634"/>
    </source>
</evidence>
<dbReference type="NCBIfam" id="NF002032">
    <property type="entry name" value="PRK00856.1"/>
    <property type="match status" value="1"/>
</dbReference>
<dbReference type="Pfam" id="PF02729">
    <property type="entry name" value="OTCace_N"/>
    <property type="match status" value="1"/>
</dbReference>
<evidence type="ECO:0000256" key="2">
    <source>
        <dbReference type="ARBA" id="ARBA00008896"/>
    </source>
</evidence>
<keyword evidence="4 9" id="KW-0808">Transferase</keyword>
<dbReference type="Gene3D" id="3.40.50.1370">
    <property type="entry name" value="Aspartate/ornithine carbamoyltransferase"/>
    <property type="match status" value="2"/>
</dbReference>
<sequence length="309" mass="34154">MPLIKKDFFGLKDLSADDIRYILGTAETMKYILSQKNKTSPHLRGKSVIILFYEASARAKLSYELAARHLSASVVDMTSSIQNKEFDSLLDMGQLVDQMGADFIILRHPMAGAPQLLATTVDASVINAGDGFNENPGQSLLDLMTIKEQKGGFEGLRVAVIGDLIHSRVSKSNIWALTKLGAEVRVSGPPTLISPEIEKFGVEVYYDAREAMNNADVILTTRMHKDSQNTMVLPSLDEYKRFFRIDEALLRYAKKDAIVMHPGPIRRGIEISAGVINGPQCIINDQIANSVAVRMAIYYILTQMGGAFR</sequence>
<comment type="function">
    <text evidence="6">Catalyzes the condensation of carbamoyl phosphate and aspartate to form carbamoyl aspartate and inorganic phosphate, the committed step in the de novo pyrimidine nucleotide biosynthesis pathway.</text>
</comment>
<evidence type="ECO:0000259" key="11">
    <source>
        <dbReference type="Pfam" id="PF02729"/>
    </source>
</evidence>
<dbReference type="SUPFAM" id="SSF53671">
    <property type="entry name" value="Aspartate/ornithine carbamoyltransferase"/>
    <property type="match status" value="1"/>
</dbReference>
<dbReference type="InterPro" id="IPR006130">
    <property type="entry name" value="Asp/Orn_carbamoylTrfase"/>
</dbReference>
<evidence type="ECO:0000256" key="5">
    <source>
        <dbReference type="ARBA" id="ARBA00022975"/>
    </source>
</evidence>
<dbReference type="GO" id="GO:0016597">
    <property type="term" value="F:amino acid binding"/>
    <property type="evidence" value="ECO:0007669"/>
    <property type="project" value="InterPro"/>
</dbReference>
<gene>
    <name evidence="12" type="primary">pyrB_1</name>
    <name evidence="12" type="ORF">CPRO_22020</name>
    <name evidence="13" type="ORF">SAMN02745151_01977</name>
</gene>
<evidence type="ECO:0000259" key="10">
    <source>
        <dbReference type="Pfam" id="PF00185"/>
    </source>
</evidence>
<keyword evidence="5" id="KW-0665">Pyrimidine biosynthesis</keyword>
<dbReference type="AlphaFoldDB" id="A0A110A790"/>
<evidence type="ECO:0000313" key="15">
    <source>
        <dbReference type="Proteomes" id="UP000184204"/>
    </source>
</evidence>
<dbReference type="InterPro" id="IPR036901">
    <property type="entry name" value="Asp/Orn_carbamoylTrfase_sf"/>
</dbReference>
<dbReference type="GO" id="GO:0044205">
    <property type="term" value="P:'de novo' UMP biosynthetic process"/>
    <property type="evidence" value="ECO:0007669"/>
    <property type="project" value="UniProtKB-UniPathway"/>
</dbReference>
<proteinExistence type="inferred from homology"/>
<evidence type="ECO:0000313" key="13">
    <source>
        <dbReference type="EMBL" id="SHE84473.1"/>
    </source>
</evidence>
<evidence type="ECO:0000256" key="8">
    <source>
        <dbReference type="NCBIfam" id="TIGR00670"/>
    </source>
</evidence>
<dbReference type="GO" id="GO:0004070">
    <property type="term" value="F:aspartate carbamoyltransferase activity"/>
    <property type="evidence" value="ECO:0007669"/>
    <property type="project" value="UniProtKB-UniRule"/>
</dbReference>
<dbReference type="InterPro" id="IPR002082">
    <property type="entry name" value="Asp_carbamoyltransf"/>
</dbReference>
<dbReference type="GO" id="GO:0006207">
    <property type="term" value="P:'de novo' pyrimidine nucleobase biosynthetic process"/>
    <property type="evidence" value="ECO:0007669"/>
    <property type="project" value="InterPro"/>
</dbReference>
<evidence type="ECO:0000313" key="12">
    <source>
        <dbReference type="EMBL" id="AMJ41782.1"/>
    </source>
</evidence>
<evidence type="ECO:0000256" key="6">
    <source>
        <dbReference type="ARBA" id="ARBA00043884"/>
    </source>
</evidence>
<evidence type="ECO:0000313" key="14">
    <source>
        <dbReference type="Proteomes" id="UP000068026"/>
    </source>
</evidence>